<name>A0A0K9Q0C8_ZOSMR</name>
<keyword evidence="3" id="KW-1185">Reference proteome</keyword>
<dbReference type="Proteomes" id="UP000036987">
    <property type="component" value="Unassembled WGS sequence"/>
</dbReference>
<feature type="non-terminal residue" evidence="2">
    <location>
        <position position="1"/>
    </location>
</feature>
<comment type="caution">
    <text evidence="2">The sequence shown here is derived from an EMBL/GenBank/DDBJ whole genome shotgun (WGS) entry which is preliminary data.</text>
</comment>
<dbReference type="PANTHER" id="PTHR48412">
    <property type="entry name" value="ARM REPEAT SUPERFAMILY PROTEIN"/>
    <property type="match status" value="1"/>
</dbReference>
<proteinExistence type="predicted"/>
<organism evidence="2 3">
    <name type="scientific">Zostera marina</name>
    <name type="common">Eelgrass</name>
    <dbReference type="NCBI Taxonomy" id="29655"/>
    <lineage>
        <taxon>Eukaryota</taxon>
        <taxon>Viridiplantae</taxon>
        <taxon>Streptophyta</taxon>
        <taxon>Embryophyta</taxon>
        <taxon>Tracheophyta</taxon>
        <taxon>Spermatophyta</taxon>
        <taxon>Magnoliopsida</taxon>
        <taxon>Liliopsida</taxon>
        <taxon>Zosteraceae</taxon>
        <taxon>Zostera</taxon>
    </lineage>
</organism>
<reference evidence="3" key="1">
    <citation type="journal article" date="2016" name="Nature">
        <title>The genome of the seagrass Zostera marina reveals angiosperm adaptation to the sea.</title>
        <authorList>
            <person name="Olsen J.L."/>
            <person name="Rouze P."/>
            <person name="Verhelst B."/>
            <person name="Lin Y.-C."/>
            <person name="Bayer T."/>
            <person name="Collen J."/>
            <person name="Dattolo E."/>
            <person name="De Paoli E."/>
            <person name="Dittami S."/>
            <person name="Maumus F."/>
            <person name="Michel G."/>
            <person name="Kersting A."/>
            <person name="Lauritano C."/>
            <person name="Lohaus R."/>
            <person name="Toepel M."/>
            <person name="Tonon T."/>
            <person name="Vanneste K."/>
            <person name="Amirebrahimi M."/>
            <person name="Brakel J."/>
            <person name="Bostroem C."/>
            <person name="Chovatia M."/>
            <person name="Grimwood J."/>
            <person name="Jenkins J.W."/>
            <person name="Jueterbock A."/>
            <person name="Mraz A."/>
            <person name="Stam W.T."/>
            <person name="Tice H."/>
            <person name="Bornberg-Bauer E."/>
            <person name="Green P.J."/>
            <person name="Pearson G.A."/>
            <person name="Procaccini G."/>
            <person name="Duarte C.M."/>
            <person name="Schmutz J."/>
            <person name="Reusch T.B.H."/>
            <person name="Van de Peer Y."/>
        </authorList>
    </citation>
    <scope>NUCLEOTIDE SEQUENCE [LARGE SCALE GENOMIC DNA]</scope>
    <source>
        <strain evidence="3">cv. Finnish</strain>
    </source>
</reference>
<evidence type="ECO:0000259" key="1">
    <source>
        <dbReference type="Pfam" id="PF08161"/>
    </source>
</evidence>
<feature type="domain" description="RRP12 HEAT" evidence="1">
    <location>
        <begin position="8"/>
        <end position="196"/>
    </location>
</feature>
<accession>A0A0K9Q0C8</accession>
<sequence>ESSHLFTSNILLKLSEFAAAASIDSQLSDHLQQCIGSAIISMGPEKILTLFPITLNEENLTCSNMWLVPILRKYIRGASLHFFMEHIAPVMTSLTSKCKKVKRSKALKMLRSYKKDLWNLLPSFCHHAKDTKKHFGLLAQFLIVALKDDPSTHESISAALKVFVKENKSVIATNQDVKTAKKIVNNEANDKSAILNVLQPCYSQKVALKNIKAMALSSMDLIQATVDVFLNSPPEKRSSLKEAIECLSSIIGSSNVDKIVMSLSKNLEFVYKVSEFEDLTNHNHSANTTELNGNSKTN</sequence>
<dbReference type="Pfam" id="PF08161">
    <property type="entry name" value="RRP12_HEAT"/>
    <property type="match status" value="1"/>
</dbReference>
<dbReference type="AlphaFoldDB" id="A0A0K9Q0C8"/>
<evidence type="ECO:0000313" key="3">
    <source>
        <dbReference type="Proteomes" id="UP000036987"/>
    </source>
</evidence>
<gene>
    <name evidence="2" type="ORF">ZOSMA_122G00270</name>
</gene>
<dbReference type="OrthoDB" id="2192888at2759"/>
<dbReference type="EMBL" id="LFYR01000244">
    <property type="protein sequence ID" value="KMZ74758.1"/>
    <property type="molecule type" value="Genomic_DNA"/>
</dbReference>
<evidence type="ECO:0000313" key="2">
    <source>
        <dbReference type="EMBL" id="KMZ74758.1"/>
    </source>
</evidence>
<dbReference type="InterPro" id="IPR012978">
    <property type="entry name" value="HEAT_RRP12"/>
</dbReference>
<feature type="non-terminal residue" evidence="2">
    <location>
        <position position="298"/>
    </location>
</feature>
<dbReference type="PANTHER" id="PTHR48412:SF1">
    <property type="entry name" value="ARM REPEAT SUPERFAMILY PROTEIN"/>
    <property type="match status" value="1"/>
</dbReference>
<protein>
    <recommendedName>
        <fullName evidence="1">RRP12 HEAT domain-containing protein</fullName>
    </recommendedName>
</protein>